<dbReference type="EMBL" id="JASCZI010000185">
    <property type="protein sequence ID" value="MED6109826.1"/>
    <property type="molecule type" value="Genomic_DNA"/>
</dbReference>
<protein>
    <submittedName>
        <fullName evidence="2">Uncharacterized protein</fullName>
    </submittedName>
</protein>
<keyword evidence="1" id="KW-0812">Transmembrane</keyword>
<sequence length="175" mass="20336">MKGKEWLNFVLASLFIATNEWHFRNFVVWSVPGQIFNEGVRVRILNVICFIIVLFIQFQPYSKITQIVVTCLAKITGLTYNLHSSNLELIPAINVGEENRPPDRPDGVEEEEEVVRLEEEDISNSFRIKFWGLLEQFKTPEVGRKLARRIGEVMEVDLSEAKGWENRIVKAREQM</sequence>
<evidence type="ECO:0000313" key="3">
    <source>
        <dbReference type="Proteomes" id="UP001341840"/>
    </source>
</evidence>
<dbReference type="Proteomes" id="UP001341840">
    <property type="component" value="Unassembled WGS sequence"/>
</dbReference>
<gene>
    <name evidence="2" type="ORF">PIB30_037134</name>
</gene>
<accession>A0ABU6QEB5</accession>
<comment type="caution">
    <text evidence="2">The sequence shown here is derived from an EMBL/GenBank/DDBJ whole genome shotgun (WGS) entry which is preliminary data.</text>
</comment>
<feature type="transmembrane region" description="Helical" evidence="1">
    <location>
        <begin position="6"/>
        <end position="23"/>
    </location>
</feature>
<evidence type="ECO:0000256" key="1">
    <source>
        <dbReference type="SAM" id="Phobius"/>
    </source>
</evidence>
<keyword evidence="1" id="KW-1133">Transmembrane helix</keyword>
<organism evidence="2 3">
    <name type="scientific">Stylosanthes scabra</name>
    <dbReference type="NCBI Taxonomy" id="79078"/>
    <lineage>
        <taxon>Eukaryota</taxon>
        <taxon>Viridiplantae</taxon>
        <taxon>Streptophyta</taxon>
        <taxon>Embryophyta</taxon>
        <taxon>Tracheophyta</taxon>
        <taxon>Spermatophyta</taxon>
        <taxon>Magnoliopsida</taxon>
        <taxon>eudicotyledons</taxon>
        <taxon>Gunneridae</taxon>
        <taxon>Pentapetalae</taxon>
        <taxon>rosids</taxon>
        <taxon>fabids</taxon>
        <taxon>Fabales</taxon>
        <taxon>Fabaceae</taxon>
        <taxon>Papilionoideae</taxon>
        <taxon>50 kb inversion clade</taxon>
        <taxon>dalbergioids sensu lato</taxon>
        <taxon>Dalbergieae</taxon>
        <taxon>Pterocarpus clade</taxon>
        <taxon>Stylosanthes</taxon>
    </lineage>
</organism>
<keyword evidence="3" id="KW-1185">Reference proteome</keyword>
<feature type="transmembrane region" description="Helical" evidence="1">
    <location>
        <begin position="44"/>
        <end position="61"/>
    </location>
</feature>
<reference evidence="2 3" key="1">
    <citation type="journal article" date="2023" name="Plants (Basel)">
        <title>Bridging the Gap: Combining Genomics and Transcriptomics Approaches to Understand Stylosanthes scabra, an Orphan Legume from the Brazilian Caatinga.</title>
        <authorList>
            <person name="Ferreira-Neto J.R.C."/>
            <person name="da Silva M.D."/>
            <person name="Binneck E."/>
            <person name="de Melo N.F."/>
            <person name="da Silva R.H."/>
            <person name="de Melo A.L.T.M."/>
            <person name="Pandolfi V."/>
            <person name="Bustamante F.O."/>
            <person name="Brasileiro-Vidal A.C."/>
            <person name="Benko-Iseppon A.M."/>
        </authorList>
    </citation>
    <scope>NUCLEOTIDE SEQUENCE [LARGE SCALE GENOMIC DNA]</scope>
    <source>
        <tissue evidence="2">Leaves</tissue>
    </source>
</reference>
<evidence type="ECO:0000313" key="2">
    <source>
        <dbReference type="EMBL" id="MED6109826.1"/>
    </source>
</evidence>
<proteinExistence type="predicted"/>
<name>A0ABU6QEB5_9FABA</name>
<keyword evidence="1" id="KW-0472">Membrane</keyword>